<evidence type="ECO:0000256" key="1">
    <source>
        <dbReference type="SAM" id="MobiDB-lite"/>
    </source>
</evidence>
<dbReference type="RefSeq" id="XP_007767992.1">
    <property type="nucleotide sequence ID" value="XM_007769802.1"/>
</dbReference>
<feature type="region of interest" description="Disordered" evidence="1">
    <location>
        <begin position="193"/>
        <end position="223"/>
    </location>
</feature>
<feature type="compositionally biased region" description="Polar residues" evidence="1">
    <location>
        <begin position="358"/>
        <end position="369"/>
    </location>
</feature>
<comment type="caution">
    <text evidence="3">The sequence shown here is derived from an EMBL/GenBank/DDBJ whole genome shotgun (WGS) entry which is preliminary data.</text>
</comment>
<keyword evidence="4" id="KW-1185">Reference proteome</keyword>
<accession>A0A5M3MT50</accession>
<feature type="domain" description="C2H2-type" evidence="2">
    <location>
        <begin position="1161"/>
        <end position="1183"/>
    </location>
</feature>
<gene>
    <name evidence="3" type="ORF">CONPUDRAFT_143709</name>
</gene>
<proteinExistence type="predicted"/>
<reference evidence="4" key="1">
    <citation type="journal article" date="2012" name="Science">
        <title>The Paleozoic origin of enzymatic lignin decomposition reconstructed from 31 fungal genomes.</title>
        <authorList>
            <person name="Floudas D."/>
            <person name="Binder M."/>
            <person name="Riley R."/>
            <person name="Barry K."/>
            <person name="Blanchette R.A."/>
            <person name="Henrissat B."/>
            <person name="Martinez A.T."/>
            <person name="Otillar R."/>
            <person name="Spatafora J.W."/>
            <person name="Yadav J.S."/>
            <person name="Aerts A."/>
            <person name="Benoit I."/>
            <person name="Boyd A."/>
            <person name="Carlson A."/>
            <person name="Copeland A."/>
            <person name="Coutinho P.M."/>
            <person name="de Vries R.P."/>
            <person name="Ferreira P."/>
            <person name="Findley K."/>
            <person name="Foster B."/>
            <person name="Gaskell J."/>
            <person name="Glotzer D."/>
            <person name="Gorecki P."/>
            <person name="Heitman J."/>
            <person name="Hesse C."/>
            <person name="Hori C."/>
            <person name="Igarashi K."/>
            <person name="Jurgens J.A."/>
            <person name="Kallen N."/>
            <person name="Kersten P."/>
            <person name="Kohler A."/>
            <person name="Kuees U."/>
            <person name="Kumar T.K.A."/>
            <person name="Kuo A."/>
            <person name="LaButti K."/>
            <person name="Larrondo L.F."/>
            <person name="Lindquist E."/>
            <person name="Ling A."/>
            <person name="Lombard V."/>
            <person name="Lucas S."/>
            <person name="Lundell T."/>
            <person name="Martin R."/>
            <person name="McLaughlin D.J."/>
            <person name="Morgenstern I."/>
            <person name="Morin E."/>
            <person name="Murat C."/>
            <person name="Nagy L.G."/>
            <person name="Nolan M."/>
            <person name="Ohm R.A."/>
            <person name="Patyshakuliyeva A."/>
            <person name="Rokas A."/>
            <person name="Ruiz-Duenas F.J."/>
            <person name="Sabat G."/>
            <person name="Salamov A."/>
            <person name="Samejima M."/>
            <person name="Schmutz J."/>
            <person name="Slot J.C."/>
            <person name="St John F."/>
            <person name="Stenlid J."/>
            <person name="Sun H."/>
            <person name="Sun S."/>
            <person name="Syed K."/>
            <person name="Tsang A."/>
            <person name="Wiebenga A."/>
            <person name="Young D."/>
            <person name="Pisabarro A."/>
            <person name="Eastwood D.C."/>
            <person name="Martin F."/>
            <person name="Cullen D."/>
            <person name="Grigoriev I.V."/>
            <person name="Hibbett D.S."/>
        </authorList>
    </citation>
    <scope>NUCLEOTIDE SEQUENCE [LARGE SCALE GENOMIC DNA]</scope>
    <source>
        <strain evidence="4">RWD-64-598 SS2</strain>
    </source>
</reference>
<evidence type="ECO:0000313" key="4">
    <source>
        <dbReference type="Proteomes" id="UP000053558"/>
    </source>
</evidence>
<feature type="region of interest" description="Disordered" evidence="1">
    <location>
        <begin position="109"/>
        <end position="134"/>
    </location>
</feature>
<dbReference type="OMA" id="SAMANYW"/>
<feature type="compositionally biased region" description="Low complexity" evidence="1">
    <location>
        <begin position="295"/>
        <end position="306"/>
    </location>
</feature>
<feature type="region of interest" description="Disordered" evidence="1">
    <location>
        <begin position="1334"/>
        <end position="1397"/>
    </location>
</feature>
<dbReference type="InterPro" id="IPR013087">
    <property type="entry name" value="Znf_C2H2_type"/>
</dbReference>
<dbReference type="PROSITE" id="PS00028">
    <property type="entry name" value="ZINC_FINGER_C2H2_1"/>
    <property type="match status" value="1"/>
</dbReference>
<feature type="region of interest" description="Disordered" evidence="1">
    <location>
        <begin position="418"/>
        <end position="449"/>
    </location>
</feature>
<dbReference type="EMBL" id="JH711577">
    <property type="protein sequence ID" value="EIW82266.1"/>
    <property type="molecule type" value="Genomic_DNA"/>
</dbReference>
<protein>
    <recommendedName>
        <fullName evidence="2">C2H2-type domain-containing protein</fullName>
    </recommendedName>
</protein>
<dbReference type="SMART" id="SM00355">
    <property type="entry name" value="ZnF_C2H2"/>
    <property type="match status" value="3"/>
</dbReference>
<dbReference type="OrthoDB" id="3254002at2759"/>
<feature type="region of interest" description="Disordered" evidence="1">
    <location>
        <begin position="721"/>
        <end position="755"/>
    </location>
</feature>
<organism evidence="3 4">
    <name type="scientific">Coniophora puteana (strain RWD-64-598)</name>
    <name type="common">Brown rot fungus</name>
    <dbReference type="NCBI Taxonomy" id="741705"/>
    <lineage>
        <taxon>Eukaryota</taxon>
        <taxon>Fungi</taxon>
        <taxon>Dikarya</taxon>
        <taxon>Basidiomycota</taxon>
        <taxon>Agaricomycotina</taxon>
        <taxon>Agaricomycetes</taxon>
        <taxon>Agaricomycetidae</taxon>
        <taxon>Boletales</taxon>
        <taxon>Coniophorineae</taxon>
        <taxon>Coniophoraceae</taxon>
        <taxon>Coniophora</taxon>
    </lineage>
</organism>
<feature type="compositionally biased region" description="Polar residues" evidence="1">
    <location>
        <begin position="307"/>
        <end position="335"/>
    </location>
</feature>
<feature type="compositionally biased region" description="Polar residues" evidence="1">
    <location>
        <begin position="266"/>
        <end position="286"/>
    </location>
</feature>
<evidence type="ECO:0000259" key="2">
    <source>
        <dbReference type="PROSITE" id="PS00028"/>
    </source>
</evidence>
<dbReference type="Proteomes" id="UP000053558">
    <property type="component" value="Unassembled WGS sequence"/>
</dbReference>
<feature type="compositionally biased region" description="Low complexity" evidence="1">
    <location>
        <begin position="109"/>
        <end position="122"/>
    </location>
</feature>
<dbReference type="KEGG" id="cput:CONPUDRAFT_143709"/>
<feature type="region of interest" description="Disordered" evidence="1">
    <location>
        <begin position="1"/>
        <end position="21"/>
    </location>
</feature>
<feature type="compositionally biased region" description="Pro residues" evidence="1">
    <location>
        <begin position="205"/>
        <end position="214"/>
    </location>
</feature>
<name>A0A5M3MT50_CONPW</name>
<sequence length="1397" mass="152011">MENGQPNHGAPTSNSAVSVNTNVPPFLDERRYNYAIAHIQRARQQLDRYESTINNSHQRYLEETIDQGRRAQQMLQIMYATQAHGQAPGQAQVQAQIQAQAQAQVRAQAQAQSGSNAQSIQAPPRVASVHPGWFPPPNSAAVAVDPRGNQVPLTARSDSPRMMNPFHASAPMQDGRAFSQVGAQQRVPQFAHHQGLTQQHVNPTSHPPHPPGFPNPDQIPQGHSMARIPMNQASAMANYWETLGRITQAQQSQQQQKQQFNPQVQPHNNQTPYHLATTTSLDNALGNTFGDRPIGAAQANGAAPANRSSSTHVRQTNDTDGSGQNVRMQETQLEYSRSESRHVQSSSPPIVSLPTAELQRNTAGLSSSIPGAAQSKDALLPKPSESSFAIPVQKSIAPSNVSGTEFPHRETAVRQNPAPLTLQPSQPGGQSQDNRAPPEPTTTSLNTFANKPVRFEAPSESPIATQTGQHPRLPHHAIRSHALRPLSEMNSSQHTTGSIHVPGPSQRIPNLALVHNQSPINAARSLDPSLYRPFSFSNHPLPPNAGPAPPTVDSEAPRTSPRQRSPEAGPSSPAPVIAALSPPETPLKIRASPNPRTPSQADMRRLAKDIQRSLRRPGMQAPGQRLPSVNALGPKPIIKSSQQSQEPLLDFKPRDASSVDSQTTEVDMAIHNSAPVALIAAQDESLGAKELQPQLHGADAAVETSRGFMVGQIRNSLPDSSYAITQPTPNQVPLSPDGGQAKGNPVSNDDGEHETAFVGPLPQPPEQIVLEGYQEYVNPSHLPFPEPAPSQPPTVHPTVDVDIPSQRYGHLLIDDDTIANSSNYPSTLISPSFGEAPFDIAMEYTTSHNDQELELGPSTRIEEVIASPVQSTSGRVHEVSVVHEAISPSQFGPGHSNQSPVQERVRPPIASLAGPSQATHVHEVNSTELLSFGHTQETPIREKSGTQAAIKTPLFLHSPTPSPEPPCLPAELTSSALDVIDLTADSLADGDPVIPSQADPIAATATKEYTVISSKSSSAAAESTGGLVRTSTKRKRTSDTRKSFYILVPTPNWLRRKRRKAGGGRPARLGGEHQKSHNFTPEEQQILEASGQMLRERPCLWKDCQAVMNSGDNLFLHIIRHHVPTEGVVQCRWQDCNQVLASTGTVVEHHLVSHVLRVMPCPDIHCFEDFSDPIDLLQHNKRHQNDDRYLFKVTKPYHPIVAAEPEGIPTIMPSYQSVPRRISQHPMSRQDHDRIGQMVLRNIFAPVGLKLRKQNAPMRTRGSRLLYEQEGSSHSRPDEYDFLASLSSGPAKLMLADIDNHEVTKMCEADLVLWRGDDLCWNGQEEFGVAMENEDGTNLEGPDGLIKGNTTGKDADPDVIEEERDQTFARSRGSEMSDGTDGRNVGEEEDVALMLEP</sequence>
<feature type="compositionally biased region" description="Low complexity" evidence="1">
    <location>
        <begin position="248"/>
        <end position="265"/>
    </location>
</feature>
<dbReference type="GeneID" id="19201873"/>
<evidence type="ECO:0000313" key="3">
    <source>
        <dbReference type="EMBL" id="EIW82266.1"/>
    </source>
</evidence>
<feature type="compositionally biased region" description="Polar residues" evidence="1">
    <location>
        <begin position="422"/>
        <end position="434"/>
    </location>
</feature>
<feature type="region of interest" description="Disordered" evidence="1">
    <location>
        <begin position="247"/>
        <end position="370"/>
    </location>
</feature>
<feature type="region of interest" description="Disordered" evidence="1">
    <location>
        <begin position="534"/>
        <end position="603"/>
    </location>
</feature>
<feature type="compositionally biased region" description="Pro residues" evidence="1">
    <location>
        <begin position="540"/>
        <end position="550"/>
    </location>
</feature>
<feature type="compositionally biased region" description="Polar residues" evidence="1">
    <location>
        <begin position="721"/>
        <end position="733"/>
    </location>
</feature>
<feature type="compositionally biased region" description="Basic and acidic residues" evidence="1">
    <location>
        <begin position="1372"/>
        <end position="1386"/>
    </location>
</feature>